<evidence type="ECO:0000313" key="13">
    <source>
        <dbReference type="EMBL" id="HAI2140940.1"/>
    </source>
</evidence>
<dbReference type="EMBL" id="JAWPMK010000002">
    <property type="protein sequence ID" value="MDW9353028.1"/>
    <property type="molecule type" value="Genomic_DNA"/>
</dbReference>
<evidence type="ECO:0000256" key="10">
    <source>
        <dbReference type="RuleBase" id="RU003884"/>
    </source>
</evidence>
<dbReference type="InterPro" id="IPR043142">
    <property type="entry name" value="PapC-like_C_sf"/>
</dbReference>
<dbReference type="Pfam" id="PF13953">
    <property type="entry name" value="PapC_C"/>
    <property type="match status" value="1"/>
</dbReference>
<dbReference type="AlphaFoldDB" id="A0A1Q4PBJ4"/>
<dbReference type="GO" id="GO:0009297">
    <property type="term" value="P:pilus assembly"/>
    <property type="evidence" value="ECO:0007669"/>
    <property type="project" value="InterPro"/>
</dbReference>
<dbReference type="EMBL" id="VZEL01000035">
    <property type="protein sequence ID" value="KAB0121901.1"/>
    <property type="molecule type" value="Genomic_DNA"/>
</dbReference>
<evidence type="ECO:0000313" key="14">
    <source>
        <dbReference type="EMBL" id="KAB0121901.1"/>
    </source>
</evidence>
<evidence type="ECO:0000256" key="8">
    <source>
        <dbReference type="ARBA" id="ARBA00023136"/>
    </source>
</evidence>
<dbReference type="PROSITE" id="PS01151">
    <property type="entry name" value="FIMBRIAL_USHER"/>
    <property type="match status" value="1"/>
</dbReference>
<dbReference type="FunFam" id="2.60.40.3110:FF:000001">
    <property type="entry name" value="Putative fimbrial outer membrane usher"/>
    <property type="match status" value="1"/>
</dbReference>
<name>A0A1Q4PBJ4_ECOLX</name>
<dbReference type="Gene3D" id="3.10.20.410">
    <property type="match status" value="1"/>
</dbReference>
<gene>
    <name evidence="14" type="ORF">F7F11_23250</name>
    <name evidence="13" type="ORF">HI055_001250</name>
    <name evidence="15" type="ORF">R8G00_26635</name>
</gene>
<evidence type="ECO:0000313" key="15">
    <source>
        <dbReference type="EMBL" id="MDW9353028.1"/>
    </source>
</evidence>
<dbReference type="InterPro" id="IPR042186">
    <property type="entry name" value="FimD_plug_dom"/>
</dbReference>
<dbReference type="Pfam" id="PF00577">
    <property type="entry name" value="Usher"/>
    <property type="match status" value="1"/>
</dbReference>
<evidence type="ECO:0000256" key="1">
    <source>
        <dbReference type="ARBA" id="ARBA00004571"/>
    </source>
</evidence>
<dbReference type="Proteomes" id="UP001271591">
    <property type="component" value="Unassembled WGS sequence"/>
</dbReference>
<dbReference type="InterPro" id="IPR037224">
    <property type="entry name" value="PapC_N_sf"/>
</dbReference>
<dbReference type="GO" id="GO:0009279">
    <property type="term" value="C:cell outer membrane"/>
    <property type="evidence" value="ECO:0007669"/>
    <property type="project" value="UniProtKB-SubCell"/>
</dbReference>
<keyword evidence="7" id="KW-0732">Signal</keyword>
<evidence type="ECO:0000256" key="4">
    <source>
        <dbReference type="ARBA" id="ARBA00022452"/>
    </source>
</evidence>
<evidence type="ECO:0000259" key="12">
    <source>
        <dbReference type="Pfam" id="PF13954"/>
    </source>
</evidence>
<reference evidence="13" key="1">
    <citation type="journal article" date="2018" name="Genome Biol.">
        <title>SKESA: strategic k-mer extension for scrupulous assemblies.</title>
        <authorList>
            <person name="Souvorov A."/>
            <person name="Agarwala R."/>
            <person name="Lipman D.J."/>
        </authorList>
    </citation>
    <scope>NUCLEOTIDE SEQUENCE [LARGE SCALE GENOMIC DNA]</scope>
    <source>
        <strain evidence="13">BCW_4213</strain>
    </source>
</reference>
<keyword evidence="4" id="KW-1134">Transmembrane beta strand</keyword>
<evidence type="ECO:0000256" key="9">
    <source>
        <dbReference type="ARBA" id="ARBA00023237"/>
    </source>
</evidence>
<dbReference type="SUPFAM" id="SSF141729">
    <property type="entry name" value="FimD N-terminal domain-like"/>
    <property type="match status" value="1"/>
</dbReference>
<dbReference type="GO" id="GO:0015473">
    <property type="term" value="F:fimbrial usher porin activity"/>
    <property type="evidence" value="ECO:0007669"/>
    <property type="project" value="InterPro"/>
</dbReference>
<organism evidence="14 16">
    <name type="scientific">Escherichia coli</name>
    <dbReference type="NCBI Taxonomy" id="562"/>
    <lineage>
        <taxon>Bacteria</taxon>
        <taxon>Pseudomonadati</taxon>
        <taxon>Pseudomonadota</taxon>
        <taxon>Gammaproteobacteria</taxon>
        <taxon>Enterobacterales</taxon>
        <taxon>Enterobacteriaceae</taxon>
        <taxon>Escherichia</taxon>
    </lineage>
</organism>
<evidence type="ECO:0000256" key="5">
    <source>
        <dbReference type="ARBA" id="ARBA00022558"/>
    </source>
</evidence>
<evidence type="ECO:0000256" key="2">
    <source>
        <dbReference type="ARBA" id="ARBA00008064"/>
    </source>
</evidence>
<evidence type="ECO:0000256" key="3">
    <source>
        <dbReference type="ARBA" id="ARBA00022448"/>
    </source>
</evidence>
<comment type="similarity">
    <text evidence="2 10">Belongs to the fimbrial export usher family.</text>
</comment>
<dbReference type="Gene3D" id="2.60.40.3110">
    <property type="match status" value="1"/>
</dbReference>
<dbReference type="Proteomes" id="UP000852798">
    <property type="component" value="Unassembled WGS sequence"/>
</dbReference>
<evidence type="ECO:0000313" key="16">
    <source>
        <dbReference type="Proteomes" id="UP000327073"/>
    </source>
</evidence>
<keyword evidence="9 10" id="KW-0998">Cell outer membrane</keyword>
<dbReference type="FunFam" id="2.60.40.2610:FF:000001">
    <property type="entry name" value="Outer membrane fimbrial usher protein"/>
    <property type="match status" value="1"/>
</dbReference>
<dbReference type="InterPro" id="IPR025949">
    <property type="entry name" value="PapC-like_C"/>
</dbReference>
<dbReference type="PANTHER" id="PTHR30451">
    <property type="entry name" value="OUTER MEMBRANE USHER PROTEIN"/>
    <property type="match status" value="1"/>
</dbReference>
<evidence type="ECO:0000256" key="6">
    <source>
        <dbReference type="ARBA" id="ARBA00022692"/>
    </source>
</evidence>
<accession>A0A1Q4PBJ4</accession>
<reference evidence="13" key="3">
    <citation type="submission" date="2020-02" db="EMBL/GenBank/DDBJ databases">
        <authorList>
            <consortium name="NCBI Pathogen Detection Project"/>
        </authorList>
    </citation>
    <scope>NUCLEOTIDE SEQUENCE</scope>
    <source>
        <strain evidence="13">BCW_4213</strain>
    </source>
</reference>
<feature type="domain" description="PapC N-terminal" evidence="12">
    <location>
        <begin position="35"/>
        <end position="181"/>
    </location>
</feature>
<dbReference type="RefSeq" id="WP_001561277.1">
    <property type="nucleotide sequence ID" value="NZ_CP027440.1"/>
</dbReference>
<dbReference type="InterPro" id="IPR025885">
    <property type="entry name" value="PapC_N"/>
</dbReference>
<keyword evidence="5 10" id="KW-1029">Fimbrium biogenesis</keyword>
<proteinExistence type="inferred from homology"/>
<sequence length="838" mass="91630">MNNPTPRLMIILLTLLLAIVLLSGYLRNAEAREVFNPHALEIDNPGQPVADLSTFAESGGQLPGTYRVTVFVNGEKQSDAQDIAFIDGAKKKLSPQITPAMLKAWGVKTDVFPALAALPPDQPLDDIGRYIPMANTELRFSKLQLNVSIPQAAMNASARGYVDPSEWDEGVPAALLNYNLSGSNTWRDGQNGSDDNYYANLQSGINLGAWRLRNYSTWNYDEDNGSHWDSVNTYLQRDIQRLKGQLTLGDSYTPSDIFDSVQFRGAQLASDDNMLPDSLRGFAPVIRGIAQSNAQVTIKQNGYIIYQSYVAPGAFTITDLYPTSGSGDLEVTIKEADGSERTFVQPFSAVPIMQREGRLKYALTAGKYRSGNEDSDEPQFGQVTAIYGLPHAITVYGGTLYSDDYQSGAAGLGFGLGELGSLSADITAAHTTLNNDETHNGQSYRVQYSKDFQTTDTSFTLAAYRYSTAGFYTFQEANDLRADDDNGWQMTYNKRQRLQLDLSQSIGSYGSFFISGYQQDYWQEDGYERTLSAGWNGNIDGISYSVTWSYSDYPESTQPADQQLAFNIQVPLSRFMPNAWASYSVNTAKHGDTRQQVGLNGTALADNNLSYSLQQSYTNHGVGGSGNINADYKGGQGEITGGYNYDDDTQQVNYGLKGGIVAHPHGITLSQPLGQSLAIVKAPGADDTKVQNNTGVYTDWRGYAVVPYVNPYKKNRIALDTSTLGDEVDTDTAVQTVTPTQGAVVMADFNTRVGRRVLMTLLYRGLPVPFGAEAKLKEGGSGIVGDDGQVYLTGVPEEGDIAVNWNGAQQCVVHYRLPEQENQPSVILVNQECREVAK</sequence>
<reference evidence="14 16" key="2">
    <citation type="submission" date="2019-03" db="EMBL/GenBank/DDBJ databases">
        <title>Whole Genome Sequencing of Shiga-Toxin Escherichia coli Strains from Nebraska.</title>
        <authorList>
            <person name="Abdalhamid B."/>
            <person name="Mccutchen E.L."/>
            <person name="Bouska A.C."/>
            <person name="Hinrichs S.H."/>
            <person name="Iwen P.C."/>
        </authorList>
    </citation>
    <scope>NUCLEOTIDE SEQUENCE [LARGE SCALE GENOMIC DNA]</scope>
    <source>
        <strain evidence="14 16">STEC_170836</strain>
    </source>
</reference>
<dbReference type="Pfam" id="PF13954">
    <property type="entry name" value="PapC_N"/>
    <property type="match status" value="1"/>
</dbReference>
<evidence type="ECO:0000256" key="7">
    <source>
        <dbReference type="ARBA" id="ARBA00022729"/>
    </source>
</evidence>
<dbReference type="InterPro" id="IPR000015">
    <property type="entry name" value="Fimb_usher"/>
</dbReference>
<reference evidence="15" key="4">
    <citation type="submission" date="2023-10" db="EMBL/GenBank/DDBJ databases">
        <title>Draft Genome Sequence of a Shiga toxin-producing Escherichia coli strain from deer meat showing an IS-element integration in the B-subunit of the Shiga toxin Stx2b gene.</title>
        <authorList>
            <person name="Projahn M."/>
            <person name="Borowiak M."/>
        </authorList>
    </citation>
    <scope>NUCLEOTIDE SEQUENCE</scope>
    <source>
        <strain evidence="15">BfR-EC-18960</strain>
    </source>
</reference>
<dbReference type="Proteomes" id="UP000327073">
    <property type="component" value="Unassembled WGS sequence"/>
</dbReference>
<evidence type="ECO:0000259" key="11">
    <source>
        <dbReference type="Pfam" id="PF13953"/>
    </source>
</evidence>
<dbReference type="EMBL" id="DABDSA010000005">
    <property type="protein sequence ID" value="HAI2140940.1"/>
    <property type="molecule type" value="Genomic_DNA"/>
</dbReference>
<keyword evidence="8 10" id="KW-0472">Membrane</keyword>
<comment type="subcellular location">
    <subcellularLocation>
        <location evidence="1 10">Cell outer membrane</location>
        <topology evidence="1 10">Multi-pass membrane protein</topology>
    </subcellularLocation>
</comment>
<feature type="domain" description="PapC-like C-terminal" evidence="11">
    <location>
        <begin position="758"/>
        <end position="819"/>
    </location>
</feature>
<dbReference type="Gene3D" id="2.60.40.2610">
    <property type="entry name" value="Outer membrane usher protein FimD, plug domain"/>
    <property type="match status" value="1"/>
</dbReference>
<keyword evidence="6 10" id="KW-0812">Transmembrane</keyword>
<protein>
    <submittedName>
        <fullName evidence="15">Fimbria/pilus outer membrane usher protein</fullName>
    </submittedName>
    <submittedName>
        <fullName evidence="14">Fimbrial biogenesis outer membrane usher protein</fullName>
    </submittedName>
</protein>
<dbReference type="InterPro" id="IPR018030">
    <property type="entry name" value="Fimbrial_membr_usher_CS"/>
</dbReference>
<dbReference type="PANTHER" id="PTHR30451:SF21">
    <property type="entry name" value="FIMBRIAL USHER DOMAIN-CONTAINING PROTEIN YDET-RELATED"/>
    <property type="match status" value="1"/>
</dbReference>
<dbReference type="Gene3D" id="2.60.40.2070">
    <property type="match status" value="1"/>
</dbReference>
<keyword evidence="3 10" id="KW-0813">Transport</keyword>
<comment type="caution">
    <text evidence="14">The sequence shown here is derived from an EMBL/GenBank/DDBJ whole genome shotgun (WGS) entry which is preliminary data.</text>
</comment>